<evidence type="ECO:0000313" key="2">
    <source>
        <dbReference type="EMBL" id="KAI5081114.1"/>
    </source>
</evidence>
<dbReference type="EMBL" id="JABFUD020000004">
    <property type="protein sequence ID" value="KAI5081114.1"/>
    <property type="molecule type" value="Genomic_DNA"/>
</dbReference>
<reference evidence="2" key="1">
    <citation type="submission" date="2021-01" db="EMBL/GenBank/DDBJ databases">
        <title>Adiantum capillus-veneris genome.</title>
        <authorList>
            <person name="Fang Y."/>
            <person name="Liao Q."/>
        </authorList>
    </citation>
    <scope>NUCLEOTIDE SEQUENCE</scope>
    <source>
        <strain evidence="2">H3</strain>
        <tissue evidence="2">Leaf</tissue>
    </source>
</reference>
<comment type="caution">
    <text evidence="2">The sequence shown here is derived from an EMBL/GenBank/DDBJ whole genome shotgun (WGS) entry which is preliminary data.</text>
</comment>
<proteinExistence type="predicted"/>
<sequence>MEVSTEETGRAEASELDEPPTTSNSEKSECSEEDIKVGDGGRSNPLLDSFSADEESIGKNAAGNSSQDSSGLSVSGHGDREIVPAFVTARSLVPEDFLRQEKR</sequence>
<feature type="compositionally biased region" description="Basic and acidic residues" evidence="1">
    <location>
        <begin position="26"/>
        <end position="39"/>
    </location>
</feature>
<gene>
    <name evidence="2" type="ORF">GOP47_0004297</name>
</gene>
<feature type="compositionally biased region" description="Low complexity" evidence="1">
    <location>
        <begin position="63"/>
        <end position="76"/>
    </location>
</feature>
<name>A0A9D4ZMQ6_ADICA</name>
<evidence type="ECO:0000313" key="3">
    <source>
        <dbReference type="Proteomes" id="UP000886520"/>
    </source>
</evidence>
<dbReference type="Proteomes" id="UP000886520">
    <property type="component" value="Chromosome 4"/>
</dbReference>
<keyword evidence="3" id="KW-1185">Reference proteome</keyword>
<dbReference type="AlphaFoldDB" id="A0A9D4ZMQ6"/>
<feature type="region of interest" description="Disordered" evidence="1">
    <location>
        <begin position="1"/>
        <end position="78"/>
    </location>
</feature>
<protein>
    <submittedName>
        <fullName evidence="2">Uncharacterized protein</fullName>
    </submittedName>
</protein>
<organism evidence="2 3">
    <name type="scientific">Adiantum capillus-veneris</name>
    <name type="common">Maidenhair fern</name>
    <dbReference type="NCBI Taxonomy" id="13818"/>
    <lineage>
        <taxon>Eukaryota</taxon>
        <taxon>Viridiplantae</taxon>
        <taxon>Streptophyta</taxon>
        <taxon>Embryophyta</taxon>
        <taxon>Tracheophyta</taxon>
        <taxon>Polypodiopsida</taxon>
        <taxon>Polypodiidae</taxon>
        <taxon>Polypodiales</taxon>
        <taxon>Pteridineae</taxon>
        <taxon>Pteridaceae</taxon>
        <taxon>Vittarioideae</taxon>
        <taxon>Adiantum</taxon>
    </lineage>
</organism>
<evidence type="ECO:0000256" key="1">
    <source>
        <dbReference type="SAM" id="MobiDB-lite"/>
    </source>
</evidence>
<accession>A0A9D4ZMQ6</accession>